<dbReference type="GO" id="GO:0008270">
    <property type="term" value="F:zinc ion binding"/>
    <property type="evidence" value="ECO:0007669"/>
    <property type="project" value="InterPro"/>
</dbReference>
<evidence type="ECO:0000256" key="1">
    <source>
        <dbReference type="ARBA" id="ARBA00023015"/>
    </source>
</evidence>
<evidence type="ECO:0000256" key="4">
    <source>
        <dbReference type="ARBA" id="ARBA00023242"/>
    </source>
</evidence>
<gene>
    <name evidence="7" type="ORF">ACJ72_03034</name>
</gene>
<organism evidence="7 8">
    <name type="scientific">Emergomyces africanus</name>
    <dbReference type="NCBI Taxonomy" id="1955775"/>
    <lineage>
        <taxon>Eukaryota</taxon>
        <taxon>Fungi</taxon>
        <taxon>Dikarya</taxon>
        <taxon>Ascomycota</taxon>
        <taxon>Pezizomycotina</taxon>
        <taxon>Eurotiomycetes</taxon>
        <taxon>Eurotiomycetidae</taxon>
        <taxon>Onygenales</taxon>
        <taxon>Ajellomycetaceae</taxon>
        <taxon>Emergomyces</taxon>
    </lineage>
</organism>
<keyword evidence="8" id="KW-1185">Reference proteome</keyword>
<feature type="compositionally biased region" description="Pro residues" evidence="5">
    <location>
        <begin position="361"/>
        <end position="384"/>
    </location>
</feature>
<dbReference type="CDD" id="cd00067">
    <property type="entry name" value="GAL4"/>
    <property type="match status" value="1"/>
</dbReference>
<dbReference type="EMBL" id="LGUA01000280">
    <property type="protein sequence ID" value="OAX82609.1"/>
    <property type="molecule type" value="Genomic_DNA"/>
</dbReference>
<evidence type="ECO:0000256" key="3">
    <source>
        <dbReference type="ARBA" id="ARBA00023163"/>
    </source>
</evidence>
<accession>A0A1B7P0R0</accession>
<dbReference type="Gene3D" id="4.10.240.10">
    <property type="entry name" value="Zn(2)-C6 fungal-type DNA-binding domain"/>
    <property type="match status" value="1"/>
</dbReference>
<dbReference type="SUPFAM" id="SSF57701">
    <property type="entry name" value="Zn2/Cys6 DNA-binding domain"/>
    <property type="match status" value="1"/>
</dbReference>
<keyword evidence="4" id="KW-0539">Nucleus</keyword>
<dbReference type="Proteomes" id="UP000091918">
    <property type="component" value="Unassembled WGS sequence"/>
</dbReference>
<evidence type="ECO:0000256" key="2">
    <source>
        <dbReference type="ARBA" id="ARBA00023125"/>
    </source>
</evidence>
<feature type="compositionally biased region" description="Low complexity" evidence="5">
    <location>
        <begin position="344"/>
        <end position="356"/>
    </location>
</feature>
<evidence type="ECO:0000313" key="7">
    <source>
        <dbReference type="EMBL" id="OAX82609.1"/>
    </source>
</evidence>
<dbReference type="GO" id="GO:0000981">
    <property type="term" value="F:DNA-binding transcription factor activity, RNA polymerase II-specific"/>
    <property type="evidence" value="ECO:0007669"/>
    <property type="project" value="InterPro"/>
</dbReference>
<feature type="compositionally biased region" description="Basic and acidic residues" evidence="5">
    <location>
        <begin position="17"/>
        <end position="27"/>
    </location>
</feature>
<comment type="caution">
    <text evidence="7">The sequence shown here is derived from an EMBL/GenBank/DDBJ whole genome shotgun (WGS) entry which is preliminary data.</text>
</comment>
<reference evidence="7 8" key="1">
    <citation type="submission" date="2015-07" db="EMBL/GenBank/DDBJ databases">
        <title>Emmonsia species relationships and genome sequence.</title>
        <authorList>
            <person name="Cuomo C.A."/>
            <person name="Schwartz I.S."/>
            <person name="Kenyon C."/>
            <person name="de Hoog G.S."/>
            <person name="Govender N.P."/>
            <person name="Botha A."/>
            <person name="Moreno L."/>
            <person name="de Vries M."/>
            <person name="Munoz J.F."/>
            <person name="Stielow J.B."/>
        </authorList>
    </citation>
    <scope>NUCLEOTIDE SEQUENCE [LARGE SCALE GENOMIC DNA]</scope>
    <source>
        <strain evidence="7 8">CBS 136260</strain>
    </source>
</reference>
<evidence type="ECO:0000313" key="8">
    <source>
        <dbReference type="Proteomes" id="UP000091918"/>
    </source>
</evidence>
<evidence type="ECO:0000259" key="6">
    <source>
        <dbReference type="PROSITE" id="PS00463"/>
    </source>
</evidence>
<sequence>MSSHQDNFEDASSLVRFSEDDAAHGYSDEPPGVGDEVADEGDGDGDKTDEDKEEEDQTGDNAYEHNKYNIRQEAETLVKRAAIANHPLGESGLAQRKSVPRTLEACNRCKARKMRCSTDPNQCRPCKNAKETCYHAHPITGKAYERGWEINEYATKLREIERQSNEIERLRELVNVLEDRLISQHGDNEIRQEREKRTQEMNEQQNAEGEQQKMREEEFDELVKKEMEWEQLKLEKAKARKVTKLEAEEKQGIQAKVKIEKGQNEKNRRLEQKPIAKAPAQTNQNPTHSEEDSDSDLYSDTLNRPSKRRGPAQSTSSTFTPVPPRTGQFPSSNRSDYVADPSLTTPRPTRQPTQARGGRGPPRPQQPARMPPPQPRPQQPPPQQPSEINEEPLNISQPFEEIYSSSEGSIDQDRPFDDVAKLLNPEQGFDWNQ</sequence>
<feature type="region of interest" description="Disordered" evidence="5">
    <location>
        <begin position="235"/>
        <end position="433"/>
    </location>
</feature>
<dbReference type="InterPro" id="IPR001138">
    <property type="entry name" value="Zn2Cys6_DnaBD"/>
</dbReference>
<feature type="region of interest" description="Disordered" evidence="5">
    <location>
        <begin position="187"/>
        <end position="217"/>
    </location>
</feature>
<keyword evidence="1" id="KW-0805">Transcription regulation</keyword>
<dbReference type="GO" id="GO:0003677">
    <property type="term" value="F:DNA binding"/>
    <property type="evidence" value="ECO:0007669"/>
    <property type="project" value="UniProtKB-KW"/>
</dbReference>
<dbReference type="InterPro" id="IPR036864">
    <property type="entry name" value="Zn2-C6_fun-type_DNA-bd_sf"/>
</dbReference>
<keyword evidence="2" id="KW-0238">DNA-binding</keyword>
<keyword evidence="3" id="KW-0804">Transcription</keyword>
<dbReference type="PROSITE" id="PS00463">
    <property type="entry name" value="ZN2_CY6_FUNGAL_1"/>
    <property type="match status" value="1"/>
</dbReference>
<dbReference type="OrthoDB" id="4151048at2759"/>
<name>A0A1B7P0R0_9EURO</name>
<dbReference type="AlphaFoldDB" id="A0A1B7P0R0"/>
<feature type="compositionally biased region" description="Basic and acidic residues" evidence="5">
    <location>
        <begin position="187"/>
        <end position="200"/>
    </location>
</feature>
<feature type="domain" description="Zn(2)-C6 fungal-type" evidence="6">
    <location>
        <begin position="105"/>
        <end position="133"/>
    </location>
</feature>
<proteinExistence type="predicted"/>
<feature type="compositionally biased region" description="Basic and acidic residues" evidence="5">
    <location>
        <begin position="235"/>
        <end position="274"/>
    </location>
</feature>
<feature type="region of interest" description="Disordered" evidence="5">
    <location>
        <begin position="1"/>
        <end position="67"/>
    </location>
</feature>
<evidence type="ECO:0000256" key="5">
    <source>
        <dbReference type="SAM" id="MobiDB-lite"/>
    </source>
</evidence>
<feature type="compositionally biased region" description="Basic and acidic residues" evidence="5">
    <location>
        <begin position="411"/>
        <end position="420"/>
    </location>
</feature>
<protein>
    <recommendedName>
        <fullName evidence="6">Zn(2)-C6 fungal-type domain-containing protein</fullName>
    </recommendedName>
</protein>